<organism evidence="1 2">
    <name type="scientific">Pontiella sulfatireligans</name>
    <dbReference type="NCBI Taxonomy" id="2750658"/>
    <lineage>
        <taxon>Bacteria</taxon>
        <taxon>Pseudomonadati</taxon>
        <taxon>Kiritimatiellota</taxon>
        <taxon>Kiritimatiellia</taxon>
        <taxon>Kiritimatiellales</taxon>
        <taxon>Pontiellaceae</taxon>
        <taxon>Pontiella</taxon>
    </lineage>
</organism>
<keyword evidence="2" id="KW-1185">Reference proteome</keyword>
<sequence>MMVNQVVVLDAAASDLAQGVDFYETQKTGLGAYFFDSLIADLESLEISAGVHAICFGPAPNALQAVPIRDLLQRVKQSRRSRSGAGYA</sequence>
<evidence type="ECO:0000313" key="1">
    <source>
        <dbReference type="EMBL" id="VGO22308.1"/>
    </source>
</evidence>
<accession>A0A6C2UQ25</accession>
<gene>
    <name evidence="1" type="ORF">SCARR_04390</name>
</gene>
<reference evidence="1 2" key="1">
    <citation type="submission" date="2019-04" db="EMBL/GenBank/DDBJ databases">
        <authorList>
            <person name="Van Vliet M D."/>
        </authorList>
    </citation>
    <scope>NUCLEOTIDE SEQUENCE [LARGE SCALE GENOMIC DNA]</scope>
    <source>
        <strain evidence="1 2">F21</strain>
    </source>
</reference>
<dbReference type="EMBL" id="CAAHFH010000002">
    <property type="protein sequence ID" value="VGO22308.1"/>
    <property type="molecule type" value="Genomic_DNA"/>
</dbReference>
<evidence type="ECO:0000313" key="2">
    <source>
        <dbReference type="Proteomes" id="UP000346198"/>
    </source>
</evidence>
<name>A0A6C2UQ25_9BACT</name>
<dbReference type="Proteomes" id="UP000346198">
    <property type="component" value="Unassembled WGS sequence"/>
</dbReference>
<dbReference type="RefSeq" id="WP_222846392.1">
    <property type="nucleotide sequence ID" value="NZ_CAAHFH010000002.1"/>
</dbReference>
<proteinExistence type="predicted"/>
<dbReference type="AlphaFoldDB" id="A0A6C2UQ25"/>
<protein>
    <submittedName>
        <fullName evidence="1">Uncharacterized protein</fullName>
    </submittedName>
</protein>